<evidence type="ECO:0000256" key="4">
    <source>
        <dbReference type="ARBA" id="ARBA00023136"/>
    </source>
</evidence>
<dbReference type="EMBL" id="KV745051">
    <property type="protein sequence ID" value="OCK78579.1"/>
    <property type="molecule type" value="Genomic_DNA"/>
</dbReference>
<keyword evidence="9" id="KW-1185">Reference proteome</keyword>
<evidence type="ECO:0000256" key="5">
    <source>
        <dbReference type="SAM" id="MobiDB-lite"/>
    </source>
</evidence>
<dbReference type="GO" id="GO:0016020">
    <property type="term" value="C:membrane"/>
    <property type="evidence" value="ECO:0007669"/>
    <property type="project" value="UniProtKB-SubCell"/>
</dbReference>
<name>A0A8E2E7F6_9PEZI</name>
<feature type="compositionally biased region" description="Low complexity" evidence="5">
    <location>
        <begin position="71"/>
        <end position="93"/>
    </location>
</feature>
<dbReference type="Proteomes" id="UP000250266">
    <property type="component" value="Unassembled WGS sequence"/>
</dbReference>
<dbReference type="GO" id="GO:0030003">
    <property type="term" value="P:intracellular monoatomic cation homeostasis"/>
    <property type="evidence" value="ECO:0007669"/>
    <property type="project" value="UniProtKB-ARBA"/>
</dbReference>
<evidence type="ECO:0000256" key="6">
    <source>
        <dbReference type="SAM" id="Phobius"/>
    </source>
</evidence>
<gene>
    <name evidence="8" type="ORF">K432DRAFT_427173</name>
</gene>
<organism evidence="8 9">
    <name type="scientific">Lepidopterella palustris CBS 459.81</name>
    <dbReference type="NCBI Taxonomy" id="1314670"/>
    <lineage>
        <taxon>Eukaryota</taxon>
        <taxon>Fungi</taxon>
        <taxon>Dikarya</taxon>
        <taxon>Ascomycota</taxon>
        <taxon>Pezizomycotina</taxon>
        <taxon>Dothideomycetes</taxon>
        <taxon>Pleosporomycetidae</taxon>
        <taxon>Mytilinidiales</taxon>
        <taxon>Argynnaceae</taxon>
        <taxon>Lepidopterella</taxon>
    </lineage>
</organism>
<feature type="region of interest" description="Disordered" evidence="5">
    <location>
        <begin position="1"/>
        <end position="25"/>
    </location>
</feature>
<reference evidence="8 9" key="1">
    <citation type="journal article" date="2016" name="Nat. Commun.">
        <title>Ectomycorrhizal ecology is imprinted in the genome of the dominant symbiotic fungus Cenococcum geophilum.</title>
        <authorList>
            <consortium name="DOE Joint Genome Institute"/>
            <person name="Peter M."/>
            <person name="Kohler A."/>
            <person name="Ohm R.A."/>
            <person name="Kuo A."/>
            <person name="Krutzmann J."/>
            <person name="Morin E."/>
            <person name="Arend M."/>
            <person name="Barry K.W."/>
            <person name="Binder M."/>
            <person name="Choi C."/>
            <person name="Clum A."/>
            <person name="Copeland A."/>
            <person name="Grisel N."/>
            <person name="Haridas S."/>
            <person name="Kipfer T."/>
            <person name="LaButti K."/>
            <person name="Lindquist E."/>
            <person name="Lipzen A."/>
            <person name="Maire R."/>
            <person name="Meier B."/>
            <person name="Mihaltcheva S."/>
            <person name="Molinier V."/>
            <person name="Murat C."/>
            <person name="Poggeler S."/>
            <person name="Quandt C.A."/>
            <person name="Sperisen C."/>
            <person name="Tritt A."/>
            <person name="Tisserant E."/>
            <person name="Crous P.W."/>
            <person name="Henrissat B."/>
            <person name="Nehls U."/>
            <person name="Egli S."/>
            <person name="Spatafora J.W."/>
            <person name="Grigoriev I.V."/>
            <person name="Martin F.M."/>
        </authorList>
    </citation>
    <scope>NUCLEOTIDE SEQUENCE [LARGE SCALE GENOMIC DNA]</scope>
    <source>
        <strain evidence="8 9">CBS 459.81</strain>
    </source>
</reference>
<feature type="compositionally biased region" description="Pro residues" evidence="5">
    <location>
        <begin position="7"/>
        <end position="18"/>
    </location>
</feature>
<evidence type="ECO:0000313" key="8">
    <source>
        <dbReference type="EMBL" id="OCK78579.1"/>
    </source>
</evidence>
<dbReference type="InterPro" id="IPR058533">
    <property type="entry name" value="Cation_efflux_TM"/>
</dbReference>
<feature type="transmembrane region" description="Helical" evidence="6">
    <location>
        <begin position="376"/>
        <end position="395"/>
    </location>
</feature>
<proteinExistence type="predicted"/>
<feature type="transmembrane region" description="Helical" evidence="6">
    <location>
        <begin position="349"/>
        <end position="370"/>
    </location>
</feature>
<sequence>MASDMPLPVPPRTPTPPPEDIEQPVGLGLEHQFSPAKLGFNPDALSPMSATFPHDRFGTLGGPTSSISQRPTPSTVFSPTSSTFPYSPMSTMSAGGASENDTPSLSGSENARNPFNFQPVQYTAGRTAANKPDIGRRRGHKYKHSSVSHQIFLEPPPRAPLQLPASLPIPTFKEYWSSMSREQSLRGIWCFCHLFIAGFVQWSAHESLALTVLSRLLCYDALGAFLCVAVDVGGNFEVWKRSSIRHPFGFERSEVVAGLGMSVGLLFMGLDLISHSLTHALEDKGGHEAHHSHEHERVSPGSIDLAALSAILSTLVSALLLKNHARIGKVMRLSGISSLPSVLSNPSHFLTLSCSALLLLLPLLSIQMYVWLDRTLSFAVAISMIALGWTLGWTLGKMLMMSYSGPGVSAVLYEIETDPAVTAVEEAKFWQVHYGLCQANFKLRVRSLEEMGRLRDRVGSLVRNRLGGGYGSGGQKWEVSTQISLEKD</sequence>
<dbReference type="Gene3D" id="1.20.1510.10">
    <property type="entry name" value="Cation efflux protein transmembrane domain"/>
    <property type="match status" value="1"/>
</dbReference>
<dbReference type="GO" id="GO:0008324">
    <property type="term" value="F:monoatomic cation transmembrane transporter activity"/>
    <property type="evidence" value="ECO:0007669"/>
    <property type="project" value="InterPro"/>
</dbReference>
<evidence type="ECO:0000313" key="9">
    <source>
        <dbReference type="Proteomes" id="UP000250266"/>
    </source>
</evidence>
<evidence type="ECO:0000259" key="7">
    <source>
        <dbReference type="Pfam" id="PF01545"/>
    </source>
</evidence>
<comment type="subcellular location">
    <subcellularLocation>
        <location evidence="1">Membrane</location>
        <topology evidence="1">Multi-pass membrane protein</topology>
    </subcellularLocation>
</comment>
<evidence type="ECO:0000256" key="3">
    <source>
        <dbReference type="ARBA" id="ARBA00022989"/>
    </source>
</evidence>
<dbReference type="Pfam" id="PF01545">
    <property type="entry name" value="Cation_efflux"/>
    <property type="match status" value="1"/>
</dbReference>
<dbReference type="InterPro" id="IPR027469">
    <property type="entry name" value="Cation_efflux_TMD_sf"/>
</dbReference>
<dbReference type="OrthoDB" id="5382797at2759"/>
<feature type="compositionally biased region" description="Polar residues" evidence="5">
    <location>
        <begin position="99"/>
        <end position="110"/>
    </location>
</feature>
<keyword evidence="4 6" id="KW-0472">Membrane</keyword>
<dbReference type="SUPFAM" id="SSF161111">
    <property type="entry name" value="Cation efflux protein transmembrane domain-like"/>
    <property type="match status" value="1"/>
</dbReference>
<evidence type="ECO:0000256" key="1">
    <source>
        <dbReference type="ARBA" id="ARBA00004141"/>
    </source>
</evidence>
<keyword evidence="3 6" id="KW-1133">Transmembrane helix</keyword>
<feature type="domain" description="Cation efflux protein transmembrane" evidence="7">
    <location>
        <begin position="193"/>
        <end position="400"/>
    </location>
</feature>
<accession>A0A8E2E7F6</accession>
<feature type="region of interest" description="Disordered" evidence="5">
    <location>
        <begin position="49"/>
        <end position="110"/>
    </location>
</feature>
<keyword evidence="2 6" id="KW-0812">Transmembrane</keyword>
<evidence type="ECO:0000256" key="2">
    <source>
        <dbReference type="ARBA" id="ARBA00022692"/>
    </source>
</evidence>
<protein>
    <submittedName>
        <fullName evidence="8">Cation efflux family protein-like protein</fullName>
    </submittedName>
</protein>
<dbReference type="GO" id="GO:0098771">
    <property type="term" value="P:inorganic ion homeostasis"/>
    <property type="evidence" value="ECO:0007669"/>
    <property type="project" value="UniProtKB-ARBA"/>
</dbReference>
<dbReference type="AlphaFoldDB" id="A0A8E2E7F6"/>